<dbReference type="GO" id="GO:0062054">
    <property type="term" value="F:fluoride channel activity"/>
    <property type="evidence" value="ECO:0007669"/>
    <property type="project" value="UniProtKB-UniRule"/>
</dbReference>
<comment type="subcellular location">
    <subcellularLocation>
        <location evidence="1 11">Cell membrane</location>
        <topology evidence="1 11">Multi-pass membrane protein</topology>
    </subcellularLocation>
</comment>
<evidence type="ECO:0000256" key="11">
    <source>
        <dbReference type="HAMAP-Rule" id="MF_00454"/>
    </source>
</evidence>
<sequence length="130" mass="13432">MKEWIAVALGGMAGATLRHALTVCATTLTPTWVLLATLIANSVGCFAIGLLAAATLHHDTQNHWLTLGARVGLLGGLTTFSSFALDLVRTWQSGKHGVSAALATAHLVLGILAVLIGMSLARYCLKAANG</sequence>
<comment type="activity regulation">
    <text evidence="11">Na(+) is not transported, but it plays an essential structural role and its presence is essential for fluoride channel function.</text>
</comment>
<comment type="function">
    <text evidence="11">Fluoride-specific ion channel. Important for reducing fluoride concentration in the cell, thus reducing its toxicity.</text>
</comment>
<keyword evidence="8 11" id="KW-0407">Ion channel</keyword>
<dbReference type="GO" id="GO:0005886">
    <property type="term" value="C:plasma membrane"/>
    <property type="evidence" value="ECO:0007669"/>
    <property type="project" value="UniProtKB-SubCell"/>
</dbReference>
<name>A0A518G701_9BACT</name>
<dbReference type="Pfam" id="PF02537">
    <property type="entry name" value="CRCB"/>
    <property type="match status" value="1"/>
</dbReference>
<evidence type="ECO:0000256" key="4">
    <source>
        <dbReference type="ARBA" id="ARBA00022692"/>
    </source>
</evidence>
<evidence type="ECO:0000256" key="7">
    <source>
        <dbReference type="ARBA" id="ARBA00023136"/>
    </source>
</evidence>
<keyword evidence="11" id="KW-0479">Metal-binding</keyword>
<comment type="catalytic activity">
    <reaction evidence="10">
        <text>fluoride(in) = fluoride(out)</text>
        <dbReference type="Rhea" id="RHEA:76159"/>
        <dbReference type="ChEBI" id="CHEBI:17051"/>
    </reaction>
    <physiologicalReaction direction="left-to-right" evidence="10">
        <dbReference type="Rhea" id="RHEA:76160"/>
    </physiologicalReaction>
</comment>
<dbReference type="EMBL" id="CP036298">
    <property type="protein sequence ID" value="QDV24360.1"/>
    <property type="molecule type" value="Genomic_DNA"/>
</dbReference>
<keyword evidence="7 11" id="KW-0472">Membrane</keyword>
<feature type="transmembrane region" description="Helical" evidence="11">
    <location>
        <begin position="30"/>
        <end position="52"/>
    </location>
</feature>
<gene>
    <name evidence="11" type="primary">fluC</name>
    <name evidence="11" type="synonym">crcB</name>
    <name evidence="12" type="ORF">Q31a_26770</name>
</gene>
<evidence type="ECO:0000256" key="10">
    <source>
        <dbReference type="ARBA" id="ARBA00035585"/>
    </source>
</evidence>
<keyword evidence="5 11" id="KW-1133">Transmembrane helix</keyword>
<organism evidence="12 13">
    <name type="scientific">Aureliella helgolandensis</name>
    <dbReference type="NCBI Taxonomy" id="2527968"/>
    <lineage>
        <taxon>Bacteria</taxon>
        <taxon>Pseudomonadati</taxon>
        <taxon>Planctomycetota</taxon>
        <taxon>Planctomycetia</taxon>
        <taxon>Pirellulales</taxon>
        <taxon>Pirellulaceae</taxon>
        <taxon>Aureliella</taxon>
    </lineage>
</organism>
<keyword evidence="3" id="KW-0997">Cell inner membrane</keyword>
<evidence type="ECO:0000256" key="1">
    <source>
        <dbReference type="ARBA" id="ARBA00004651"/>
    </source>
</evidence>
<feature type="transmembrane region" description="Helical" evidence="11">
    <location>
        <begin position="64"/>
        <end position="85"/>
    </location>
</feature>
<dbReference type="RefSeq" id="WP_197356773.1">
    <property type="nucleotide sequence ID" value="NZ_CP036298.1"/>
</dbReference>
<feature type="binding site" evidence="11">
    <location>
        <position position="75"/>
    </location>
    <ligand>
        <name>Na(+)</name>
        <dbReference type="ChEBI" id="CHEBI:29101"/>
        <note>structural</note>
    </ligand>
</feature>
<evidence type="ECO:0000256" key="9">
    <source>
        <dbReference type="ARBA" id="ARBA00035120"/>
    </source>
</evidence>
<evidence type="ECO:0000256" key="2">
    <source>
        <dbReference type="ARBA" id="ARBA00022475"/>
    </source>
</evidence>
<evidence type="ECO:0000256" key="8">
    <source>
        <dbReference type="ARBA" id="ARBA00023303"/>
    </source>
</evidence>
<keyword evidence="6 11" id="KW-0406">Ion transport</keyword>
<comment type="similarity">
    <text evidence="9 11">Belongs to the fluoride channel Fluc/FEX (TC 1.A.43) family.</text>
</comment>
<feature type="binding site" evidence="11">
    <location>
        <position position="78"/>
    </location>
    <ligand>
        <name>Na(+)</name>
        <dbReference type="ChEBI" id="CHEBI:29101"/>
        <note>structural</note>
    </ligand>
</feature>
<evidence type="ECO:0000313" key="13">
    <source>
        <dbReference type="Proteomes" id="UP000318017"/>
    </source>
</evidence>
<dbReference type="PANTHER" id="PTHR28259:SF1">
    <property type="entry name" value="FLUORIDE EXPORT PROTEIN 1-RELATED"/>
    <property type="match status" value="1"/>
</dbReference>
<dbReference type="GO" id="GO:0140114">
    <property type="term" value="P:cellular detoxification of fluoride"/>
    <property type="evidence" value="ECO:0007669"/>
    <property type="project" value="UniProtKB-UniRule"/>
</dbReference>
<dbReference type="KEGG" id="ahel:Q31a_26770"/>
<evidence type="ECO:0000256" key="3">
    <source>
        <dbReference type="ARBA" id="ARBA00022519"/>
    </source>
</evidence>
<proteinExistence type="inferred from homology"/>
<accession>A0A518G701</accession>
<keyword evidence="11" id="KW-0915">Sodium</keyword>
<keyword evidence="13" id="KW-1185">Reference proteome</keyword>
<keyword evidence="4 11" id="KW-0812">Transmembrane</keyword>
<evidence type="ECO:0000313" key="12">
    <source>
        <dbReference type="EMBL" id="QDV24360.1"/>
    </source>
</evidence>
<dbReference type="InterPro" id="IPR003691">
    <property type="entry name" value="FluC"/>
</dbReference>
<keyword evidence="2 11" id="KW-1003">Cell membrane</keyword>
<dbReference type="Proteomes" id="UP000318017">
    <property type="component" value="Chromosome"/>
</dbReference>
<dbReference type="GO" id="GO:0046872">
    <property type="term" value="F:metal ion binding"/>
    <property type="evidence" value="ECO:0007669"/>
    <property type="project" value="UniProtKB-KW"/>
</dbReference>
<dbReference type="AlphaFoldDB" id="A0A518G701"/>
<dbReference type="PANTHER" id="PTHR28259">
    <property type="entry name" value="FLUORIDE EXPORT PROTEIN 1-RELATED"/>
    <property type="match status" value="1"/>
</dbReference>
<evidence type="ECO:0000256" key="5">
    <source>
        <dbReference type="ARBA" id="ARBA00022989"/>
    </source>
</evidence>
<protein>
    <recommendedName>
        <fullName evidence="11">Fluoride-specific ion channel FluC</fullName>
    </recommendedName>
</protein>
<evidence type="ECO:0000256" key="6">
    <source>
        <dbReference type="ARBA" id="ARBA00023065"/>
    </source>
</evidence>
<dbReference type="HAMAP" id="MF_00454">
    <property type="entry name" value="FluC"/>
    <property type="match status" value="1"/>
</dbReference>
<reference evidence="12 13" key="1">
    <citation type="submission" date="2019-02" db="EMBL/GenBank/DDBJ databases">
        <title>Deep-cultivation of Planctomycetes and their phenomic and genomic characterization uncovers novel biology.</title>
        <authorList>
            <person name="Wiegand S."/>
            <person name="Jogler M."/>
            <person name="Boedeker C."/>
            <person name="Pinto D."/>
            <person name="Vollmers J."/>
            <person name="Rivas-Marin E."/>
            <person name="Kohn T."/>
            <person name="Peeters S.H."/>
            <person name="Heuer A."/>
            <person name="Rast P."/>
            <person name="Oberbeckmann S."/>
            <person name="Bunk B."/>
            <person name="Jeske O."/>
            <person name="Meyerdierks A."/>
            <person name="Storesund J.E."/>
            <person name="Kallscheuer N."/>
            <person name="Luecker S."/>
            <person name="Lage O.M."/>
            <person name="Pohl T."/>
            <person name="Merkel B.J."/>
            <person name="Hornburger P."/>
            <person name="Mueller R.-W."/>
            <person name="Bruemmer F."/>
            <person name="Labrenz M."/>
            <person name="Spormann A.M."/>
            <person name="Op den Camp H."/>
            <person name="Overmann J."/>
            <person name="Amann R."/>
            <person name="Jetten M.S.M."/>
            <person name="Mascher T."/>
            <person name="Medema M.H."/>
            <person name="Devos D.P."/>
            <person name="Kaster A.-K."/>
            <person name="Ovreas L."/>
            <person name="Rohde M."/>
            <person name="Galperin M.Y."/>
            <person name="Jogler C."/>
        </authorList>
    </citation>
    <scope>NUCLEOTIDE SEQUENCE [LARGE SCALE GENOMIC DNA]</scope>
    <source>
        <strain evidence="12 13">Q31a</strain>
    </source>
</reference>
<keyword evidence="11" id="KW-0813">Transport</keyword>
<feature type="transmembrane region" description="Helical" evidence="11">
    <location>
        <begin position="105"/>
        <end position="125"/>
    </location>
</feature>